<sequence>MKILILYYTQSKNTQKIASYMSEALNDFHEVDLCSIKQVQIEKISEYNCLFLGAPCHHSTLAKKMLKFMQNLPNLQNLPLVGFFTHSTAMPEVSEHYKKLYDEWAGNCQTAFETTAKDKNCNLIGTFHCQGSAIFPIELFIHSKIITDKEKWKDYKKELRTHPDESDQKKAQQFALRMVEAI</sequence>
<evidence type="ECO:0000313" key="3">
    <source>
        <dbReference type="Proteomes" id="UP001208689"/>
    </source>
</evidence>
<proteinExistence type="predicted"/>
<dbReference type="Pfam" id="PF12641">
    <property type="entry name" value="Flavodoxin_3"/>
    <property type="match status" value="1"/>
</dbReference>
<protein>
    <recommendedName>
        <fullName evidence="1">Flavodoxin-like domain-containing protein</fullName>
    </recommendedName>
</protein>
<evidence type="ECO:0000259" key="1">
    <source>
        <dbReference type="Pfam" id="PF12641"/>
    </source>
</evidence>
<feature type="domain" description="Flavodoxin-like" evidence="1">
    <location>
        <begin position="4"/>
        <end position="175"/>
    </location>
</feature>
<organism evidence="2 3">
    <name type="scientific">Candidatus Lokiarchaeum ossiferum</name>
    <dbReference type="NCBI Taxonomy" id="2951803"/>
    <lineage>
        <taxon>Archaea</taxon>
        <taxon>Promethearchaeati</taxon>
        <taxon>Promethearchaeota</taxon>
        <taxon>Promethearchaeia</taxon>
        <taxon>Promethearchaeales</taxon>
        <taxon>Promethearchaeaceae</taxon>
        <taxon>Candidatus Lokiarchaeum</taxon>
    </lineage>
</organism>
<dbReference type="Gene3D" id="3.40.50.360">
    <property type="match status" value="1"/>
</dbReference>
<dbReference type="PANTHER" id="PTHR38030">
    <property type="entry name" value="PROTOPORPHYRINOGEN IX DEHYDROGENASE [MENAQUINONE]"/>
    <property type="match status" value="1"/>
</dbReference>
<dbReference type="SUPFAM" id="SSF52218">
    <property type="entry name" value="Flavoproteins"/>
    <property type="match status" value="1"/>
</dbReference>
<evidence type="ECO:0000313" key="2">
    <source>
        <dbReference type="EMBL" id="UYP44235.1"/>
    </source>
</evidence>
<dbReference type="EMBL" id="CP104013">
    <property type="protein sequence ID" value="UYP44235.1"/>
    <property type="molecule type" value="Genomic_DNA"/>
</dbReference>
<reference evidence="2" key="1">
    <citation type="submission" date="2022-09" db="EMBL/GenBank/DDBJ databases">
        <title>Actin cytoskeleton and complex cell architecture in an #Asgard archaeon.</title>
        <authorList>
            <person name="Ponce Toledo R.I."/>
            <person name="Schleper C."/>
            <person name="Rodrigues Oliveira T."/>
            <person name="Wollweber F."/>
            <person name="Xu J."/>
            <person name="Rittmann S."/>
            <person name="Klingl A."/>
            <person name="Pilhofer M."/>
        </authorList>
    </citation>
    <scope>NUCLEOTIDE SEQUENCE</scope>
    <source>
        <strain evidence="2">B-35</strain>
    </source>
</reference>
<dbReference type="InterPro" id="IPR029039">
    <property type="entry name" value="Flavoprotein-like_sf"/>
</dbReference>
<keyword evidence="3" id="KW-1185">Reference proteome</keyword>
<gene>
    <name evidence="2" type="ORF">NEF87_000520</name>
</gene>
<dbReference type="PANTHER" id="PTHR38030:SF2">
    <property type="entry name" value="PROTOPORPHYRINOGEN IX DEHYDROGENASE [QUINONE]"/>
    <property type="match status" value="1"/>
</dbReference>
<dbReference type="InterPro" id="IPR008254">
    <property type="entry name" value="Flavodoxin/NO_synth"/>
</dbReference>
<accession>A0ABY6HL58</accession>
<dbReference type="InterPro" id="IPR052200">
    <property type="entry name" value="Protoporphyrinogen_IX_DH"/>
</dbReference>
<name>A0ABY6HL58_9ARCH</name>
<dbReference type="Proteomes" id="UP001208689">
    <property type="component" value="Chromosome"/>
</dbReference>